<proteinExistence type="inferred from homology"/>
<dbReference type="PANTHER" id="PTHR11455:SF22">
    <property type="entry name" value="CRYPTOCHROME DASH"/>
    <property type="match status" value="1"/>
</dbReference>
<evidence type="ECO:0000256" key="2">
    <source>
        <dbReference type="SAM" id="MobiDB-lite"/>
    </source>
</evidence>
<dbReference type="InterPro" id="IPR014729">
    <property type="entry name" value="Rossmann-like_a/b/a_fold"/>
</dbReference>
<accession>A0A2T3ZK31</accession>
<dbReference type="PANTHER" id="PTHR11455">
    <property type="entry name" value="CRYPTOCHROME"/>
    <property type="match status" value="1"/>
</dbReference>
<dbReference type="EMBL" id="KZ679257">
    <property type="protein sequence ID" value="PTB45168.1"/>
    <property type="molecule type" value="Genomic_DNA"/>
</dbReference>
<dbReference type="SUPFAM" id="SSF52425">
    <property type="entry name" value="Cryptochrome/photolyase, N-terminal domain"/>
    <property type="match status" value="1"/>
</dbReference>
<dbReference type="GO" id="GO:0071949">
    <property type="term" value="F:FAD binding"/>
    <property type="evidence" value="ECO:0007669"/>
    <property type="project" value="TreeGrafter"/>
</dbReference>
<dbReference type="PROSITE" id="PS51645">
    <property type="entry name" value="PHR_CRY_ALPHA_BETA"/>
    <property type="match status" value="1"/>
</dbReference>
<dbReference type="STRING" id="1042311.A0A2T3ZK31"/>
<dbReference type="GO" id="GO:0000719">
    <property type="term" value="P:photoreactive repair"/>
    <property type="evidence" value="ECO:0007669"/>
    <property type="project" value="TreeGrafter"/>
</dbReference>
<evidence type="ECO:0000259" key="3">
    <source>
        <dbReference type="PROSITE" id="PS51645"/>
    </source>
</evidence>
<dbReference type="InterPro" id="IPR002081">
    <property type="entry name" value="Cryptochrome/DNA_photolyase_1"/>
</dbReference>
<dbReference type="GO" id="GO:0003684">
    <property type="term" value="F:damaged DNA binding"/>
    <property type="evidence" value="ECO:0007669"/>
    <property type="project" value="TreeGrafter"/>
</dbReference>
<dbReference type="InterPro" id="IPR006050">
    <property type="entry name" value="DNA_photolyase_N"/>
</dbReference>
<keyword evidence="5" id="KW-1185">Reference proteome</keyword>
<dbReference type="Proteomes" id="UP000240493">
    <property type="component" value="Unassembled WGS sequence"/>
</dbReference>
<organism evidence="4 5">
    <name type="scientific">Trichoderma asperellum (strain ATCC 204424 / CBS 433.97 / NBRC 101777)</name>
    <dbReference type="NCBI Taxonomy" id="1042311"/>
    <lineage>
        <taxon>Eukaryota</taxon>
        <taxon>Fungi</taxon>
        <taxon>Dikarya</taxon>
        <taxon>Ascomycota</taxon>
        <taxon>Pezizomycotina</taxon>
        <taxon>Sordariomycetes</taxon>
        <taxon>Hypocreomycetidae</taxon>
        <taxon>Hypocreales</taxon>
        <taxon>Hypocreaceae</taxon>
        <taxon>Trichoderma</taxon>
    </lineage>
</organism>
<evidence type="ECO:0000313" key="5">
    <source>
        <dbReference type="Proteomes" id="UP000240493"/>
    </source>
</evidence>
<comment type="similarity">
    <text evidence="1">Belongs to the DNA photolyase class-1 family.</text>
</comment>
<dbReference type="Gene3D" id="3.40.50.620">
    <property type="entry name" value="HUPs"/>
    <property type="match status" value="1"/>
</dbReference>
<dbReference type="SUPFAM" id="SSF48173">
    <property type="entry name" value="Cryptochrome/photolyase FAD-binding domain"/>
    <property type="match status" value="1"/>
</dbReference>
<dbReference type="GO" id="GO:0003904">
    <property type="term" value="F:deoxyribodipyrimidine photo-lyase activity"/>
    <property type="evidence" value="ECO:0007669"/>
    <property type="project" value="TreeGrafter"/>
</dbReference>
<dbReference type="OrthoDB" id="435881at2759"/>
<feature type="region of interest" description="Disordered" evidence="2">
    <location>
        <begin position="641"/>
        <end position="682"/>
    </location>
</feature>
<protein>
    <recommendedName>
        <fullName evidence="3">Photolyase/cryptochrome alpha/beta domain-containing protein</fullName>
    </recommendedName>
</protein>
<evidence type="ECO:0000313" key="4">
    <source>
        <dbReference type="EMBL" id="PTB45168.1"/>
    </source>
</evidence>
<feature type="compositionally biased region" description="Pro residues" evidence="2">
    <location>
        <begin position="659"/>
        <end position="677"/>
    </location>
</feature>
<feature type="compositionally biased region" description="Polar residues" evidence="2">
    <location>
        <begin position="641"/>
        <end position="652"/>
    </location>
</feature>
<evidence type="ECO:0000256" key="1">
    <source>
        <dbReference type="ARBA" id="ARBA00005862"/>
    </source>
</evidence>
<dbReference type="InterPro" id="IPR036155">
    <property type="entry name" value="Crypto/Photolyase_N_sf"/>
</dbReference>
<dbReference type="Pfam" id="PF00875">
    <property type="entry name" value="DNA_photolyase"/>
    <property type="match status" value="1"/>
</dbReference>
<sequence length="862" mass="95616">MSSGATLIYLMKRDLRATDNPILYGLSTTEHGFTHLLSAYIFPSDHIEVSGLVKDGNISPYLPTRYGLSRRWRCSHLCAKFIAGSLWDLKRNLENLGSGFIILVGTFDAVLNGMIGHSVANQDGPQITAVWMIVDYSPGQQREEETISAICGAHGIKFDWHYDVKYCMHDLHFFEVESGIDCLPVSGNHHELQPYLALGCITTWQVHQGLLELECGADPNLAQTRAFRRSCGARTESIRYHMLVANFIRLSLTKHGSELYKIEGAGMGKTSLKTWKSSAIQELDRPGQVVGSVVSMIQLLMGLTGFSLVDASQLCTRGEGVARGFFAWYGAEYVSLLSTDHDPLLHFYRQKRAGVGPSYEAQGYKISPAKVSRKVSLDGIFFRRRIPELRNLPRKKNVFQVNATASSQLQQCSLASSIMVTHDVPCTMAVDPTTETTNANRAQVEDTVALARREGGSIHIADIPKERGAELEAFGSGFGIEVPRFLEAPLGLPEPTELPQGPPPRPRGAFFPFRSGRAEVKAQVASTAWTPTPPAEATVLWNGMILQQRNTSGHHPGVALPSPSHQQTSDPLIRQYIKRLYLQRPPAQLPQPLPAQPSICQMDIPASQLSNKSYHVAASLRPQSLPPPLPAPVDAYIPPLQQRNLSGNQNPTRILPYRPAAPSPPSPSPPPPPPPPTLSSAIPHRFHAPQVSLPRDEPPRVSLEGNLPPVIMIPLRRGPRRLRPRIAVIPHPALAGFLPVVAELEIIRYYITQLRQTRFRESSSHTLIDLPFLDSSRMHIVPCPRGVVPLRGDPDFDIFREPPPSAAPEDVDLDAFDELIDEVEDDEAAFQGTCIRHGRRDPRLLRPYRGPRHPFRFNSRYR</sequence>
<dbReference type="InterPro" id="IPR036134">
    <property type="entry name" value="Crypto/Photolyase_FAD-like_sf"/>
</dbReference>
<gene>
    <name evidence="4" type="ORF">M441DRAFT_43252</name>
</gene>
<feature type="domain" description="Photolyase/cryptochrome alpha/beta" evidence="3">
    <location>
        <begin position="5"/>
        <end position="166"/>
    </location>
</feature>
<name>A0A2T3ZK31_TRIA4</name>
<reference evidence="4 5" key="1">
    <citation type="submission" date="2016-07" db="EMBL/GenBank/DDBJ databases">
        <title>Multiple horizontal gene transfer events from other fungi enriched the ability of initially mycotrophic Trichoderma (Ascomycota) to feed on dead plant biomass.</title>
        <authorList>
            <consortium name="DOE Joint Genome Institute"/>
            <person name="Aerts A."/>
            <person name="Atanasova L."/>
            <person name="Chenthamara K."/>
            <person name="Zhang J."/>
            <person name="Grujic M."/>
            <person name="Henrissat B."/>
            <person name="Kuo A."/>
            <person name="Salamov A."/>
            <person name="Lipzen A."/>
            <person name="Labutti K."/>
            <person name="Barry K."/>
            <person name="Miao Y."/>
            <person name="Rahimi M.J."/>
            <person name="Shen Q."/>
            <person name="Grigoriev I.V."/>
            <person name="Kubicek C.P."/>
            <person name="Druzhinina I.S."/>
        </authorList>
    </citation>
    <scope>NUCLEOTIDE SEQUENCE [LARGE SCALE GENOMIC DNA]</scope>
    <source>
        <strain evidence="4 5">CBS 433.97</strain>
    </source>
</reference>
<dbReference type="AlphaFoldDB" id="A0A2T3ZK31"/>